<dbReference type="EMBL" id="JBIRWM010000028">
    <property type="protein sequence ID" value="MFI2161706.1"/>
    <property type="molecule type" value="Genomic_DNA"/>
</dbReference>
<evidence type="ECO:0000313" key="2">
    <source>
        <dbReference type="Proteomes" id="UP001611397"/>
    </source>
</evidence>
<dbReference type="Proteomes" id="UP001611397">
    <property type="component" value="Unassembled WGS sequence"/>
</dbReference>
<gene>
    <name evidence="1" type="ORF">ACH49L_39665</name>
</gene>
<accession>A0ABW7VLJ5</accession>
<comment type="caution">
    <text evidence="1">The sequence shown here is derived from an EMBL/GenBank/DDBJ whole genome shotgun (WGS) entry which is preliminary data.</text>
</comment>
<proteinExistence type="predicted"/>
<dbReference type="RefSeq" id="WP_159061809.1">
    <property type="nucleotide sequence ID" value="NZ_JBEPBV010000010.1"/>
</dbReference>
<reference evidence="1 2" key="1">
    <citation type="submission" date="2024-10" db="EMBL/GenBank/DDBJ databases">
        <title>The Natural Products Discovery Center: Release of the First 8490 Sequenced Strains for Exploring Actinobacteria Biosynthetic Diversity.</title>
        <authorList>
            <person name="Kalkreuter E."/>
            <person name="Kautsar S.A."/>
            <person name="Yang D."/>
            <person name="Bader C.D."/>
            <person name="Teijaro C.N."/>
            <person name="Fluegel L."/>
            <person name="Davis C.M."/>
            <person name="Simpson J.R."/>
            <person name="Lauterbach L."/>
            <person name="Steele A.D."/>
            <person name="Gui C."/>
            <person name="Meng S."/>
            <person name="Li G."/>
            <person name="Viehrig K."/>
            <person name="Ye F."/>
            <person name="Su P."/>
            <person name="Kiefer A.F."/>
            <person name="Nichols A."/>
            <person name="Cepeda A.J."/>
            <person name="Yan W."/>
            <person name="Fan B."/>
            <person name="Jiang Y."/>
            <person name="Adhikari A."/>
            <person name="Zheng C.-J."/>
            <person name="Schuster L."/>
            <person name="Cowan T.M."/>
            <person name="Smanski M.J."/>
            <person name="Chevrette M.G."/>
            <person name="De Carvalho L.P.S."/>
            <person name="Shen B."/>
        </authorList>
    </citation>
    <scope>NUCLEOTIDE SEQUENCE [LARGE SCALE GENOMIC DNA]</scope>
    <source>
        <strain evidence="1 2">NPDC020295</strain>
    </source>
</reference>
<keyword evidence="2" id="KW-1185">Reference proteome</keyword>
<sequence>MSKYTLEKKPAFFRAANAEVFFEAEAMETEAVISSLGEELEVDAELDAILGER</sequence>
<name>A0ABW7VLJ5_STROI</name>
<evidence type="ECO:0000313" key="1">
    <source>
        <dbReference type="EMBL" id="MFI2161706.1"/>
    </source>
</evidence>
<organism evidence="1 2">
    <name type="scientific">Streptomyces olivaceoviridis</name>
    <name type="common">Streptomyces corchorusii</name>
    <dbReference type="NCBI Taxonomy" id="1921"/>
    <lineage>
        <taxon>Bacteria</taxon>
        <taxon>Bacillati</taxon>
        <taxon>Actinomycetota</taxon>
        <taxon>Actinomycetes</taxon>
        <taxon>Kitasatosporales</taxon>
        <taxon>Streptomycetaceae</taxon>
        <taxon>Streptomyces</taxon>
    </lineage>
</organism>
<protein>
    <submittedName>
        <fullName evidence="1">Uncharacterized protein</fullName>
    </submittedName>
</protein>